<evidence type="ECO:0000313" key="2">
    <source>
        <dbReference type="EMBL" id="MBB3116695.1"/>
    </source>
</evidence>
<dbReference type="EMBL" id="JACHWT010000008">
    <property type="protein sequence ID" value="MBB3116695.1"/>
    <property type="molecule type" value="Genomic_DNA"/>
</dbReference>
<dbReference type="AlphaFoldDB" id="A0A8H9Y9W1"/>
<organism evidence="2 3">
    <name type="scientific">Corynebacterium bovis DSM 20582 = CIP 54.80</name>
    <dbReference type="NCBI Taxonomy" id="927655"/>
    <lineage>
        <taxon>Bacteria</taxon>
        <taxon>Bacillati</taxon>
        <taxon>Actinomycetota</taxon>
        <taxon>Actinomycetes</taxon>
        <taxon>Mycobacteriales</taxon>
        <taxon>Corynebacteriaceae</taxon>
        <taxon>Corynebacterium</taxon>
    </lineage>
</organism>
<dbReference type="Proteomes" id="UP000612712">
    <property type="component" value="Unassembled WGS sequence"/>
</dbReference>
<name>A0A8H9Y9W1_9CORY</name>
<dbReference type="InterPro" id="IPR025591">
    <property type="entry name" value="RloB"/>
</dbReference>
<gene>
    <name evidence="2" type="ORF">FHU32_001941</name>
</gene>
<comment type="caution">
    <text evidence="2">The sequence shown here is derived from an EMBL/GenBank/DDBJ whole genome shotgun (WGS) entry which is preliminary data.</text>
</comment>
<evidence type="ECO:0000313" key="3">
    <source>
        <dbReference type="Proteomes" id="UP000612712"/>
    </source>
</evidence>
<sequence length="201" mass="22695">MAKNNRKHTSRTPRTARRPRQLRRRLLVVTEGTRTEIEYLDALKAFIRSRTSAPDIVSAGVGSDPLTVVEHCIEKRDKAAQKDIPYDECFCLVDVDQHSTLDRARKRAKKENIHLLISNLKFEVWLRWHVEDKCPPRTSKQLDRDLQKLGLIKGKHLSATFPISGVTEACATARRADPNLAACRIGPDPSSALPVLIDQLS</sequence>
<feature type="region of interest" description="Disordered" evidence="1">
    <location>
        <begin position="1"/>
        <end position="21"/>
    </location>
</feature>
<proteinExistence type="predicted"/>
<protein>
    <recommendedName>
        <fullName evidence="4">RloB-like protein</fullName>
    </recommendedName>
</protein>
<evidence type="ECO:0000256" key="1">
    <source>
        <dbReference type="SAM" id="MobiDB-lite"/>
    </source>
</evidence>
<evidence type="ECO:0008006" key="4">
    <source>
        <dbReference type="Google" id="ProtNLM"/>
    </source>
</evidence>
<accession>A0A8H9Y9W1</accession>
<reference evidence="2" key="1">
    <citation type="submission" date="2020-08" db="EMBL/GenBank/DDBJ databases">
        <title>Sequencing the genomes of 1000 actinobacteria strains.</title>
        <authorList>
            <person name="Klenk H.-P."/>
        </authorList>
    </citation>
    <scope>NUCLEOTIDE SEQUENCE</scope>
    <source>
        <strain evidence="2">DSM 20582</strain>
    </source>
</reference>
<dbReference type="Pfam" id="PF13707">
    <property type="entry name" value="RloB"/>
    <property type="match status" value="1"/>
</dbReference>